<dbReference type="PANTHER" id="PTHR31503:SF14">
    <property type="entry name" value="VACUOLAR CALCIUM ION TRANSPORTER"/>
    <property type="match status" value="1"/>
</dbReference>
<keyword evidence="6 10" id="KW-0106">Calcium</keyword>
<dbReference type="FunFam" id="1.20.1420.30:FF:000026">
    <property type="entry name" value="Vacuolar calcium ion transporter"/>
    <property type="match status" value="1"/>
</dbReference>
<sequence length="473" mass="50990">MASPRNRDGVTSAEKRRPSRSSQNGGTLPVHVNEVDESNGVTRRIKPAGESGRSGVDPWHFLRIIFRSSSKASRLCNLLWPLVPAAIAVRYALPESKTSHLIIFVLAYLAMIPCANLIGFAGQELARKVPHVWGVLIETTVGSVVEIILFMVLISRVDEAAVANGGIDYIEVIKAAILGSILATMLLCLGLCFIAGGIRRDEQTFSESVSEAGSGLLLTAGFGLAIPTAFQASLRGGAHSDVDILNKTIDISRVTAILLIIAYFVFIYFQARSHHGIYDAIFEADEEKDRDRVKDLKKEKLTLTECVLSLVVSIALVTIIAIALVDQIHSIVVDRGVSDSFMGLILVPLVEKAAEHLTAIDEAYDNQMNFALSHVLGATLQTALFNAPLVVIVGWGLNRDMGLNFEVFNLVVLLLAIITVGNFLRDQKSNYLEGFLCVIVYVAIAVAAAYYPNPVESGGGEGTEGGHAAFAAF</sequence>
<dbReference type="PANTHER" id="PTHR31503">
    <property type="entry name" value="VACUOLAR CALCIUM ION TRANSPORTER"/>
    <property type="match status" value="1"/>
</dbReference>
<dbReference type="AlphaFoldDB" id="A0AA38SID8"/>
<evidence type="ECO:0000259" key="12">
    <source>
        <dbReference type="Pfam" id="PF01699"/>
    </source>
</evidence>
<feature type="transmembrane region" description="Helical" evidence="10">
    <location>
        <begin position="407"/>
        <end position="424"/>
    </location>
</feature>
<evidence type="ECO:0000256" key="8">
    <source>
        <dbReference type="ARBA" id="ARBA00023065"/>
    </source>
</evidence>
<evidence type="ECO:0000313" key="14">
    <source>
        <dbReference type="Proteomes" id="UP001174691"/>
    </source>
</evidence>
<dbReference type="Pfam" id="PF01699">
    <property type="entry name" value="Na_Ca_ex"/>
    <property type="match status" value="2"/>
</dbReference>
<proteinExistence type="inferred from homology"/>
<feature type="compositionally biased region" description="Basic and acidic residues" evidence="11">
    <location>
        <begin position="1"/>
        <end position="16"/>
    </location>
</feature>
<evidence type="ECO:0000256" key="6">
    <source>
        <dbReference type="ARBA" id="ARBA00022837"/>
    </source>
</evidence>
<name>A0AA38SID8_9PEZI</name>
<dbReference type="FunFam" id="1.20.1420.30:FF:000027">
    <property type="entry name" value="Vacuolar calcium ion transporter"/>
    <property type="match status" value="1"/>
</dbReference>
<keyword evidence="7 10" id="KW-1133">Transmembrane helix</keyword>
<dbReference type="Gene3D" id="1.20.1420.30">
    <property type="entry name" value="NCX, central ion-binding region"/>
    <property type="match status" value="2"/>
</dbReference>
<organism evidence="13 14">
    <name type="scientific">Coniochaeta hoffmannii</name>
    <dbReference type="NCBI Taxonomy" id="91930"/>
    <lineage>
        <taxon>Eukaryota</taxon>
        <taxon>Fungi</taxon>
        <taxon>Dikarya</taxon>
        <taxon>Ascomycota</taxon>
        <taxon>Pezizomycotina</taxon>
        <taxon>Sordariomycetes</taxon>
        <taxon>Sordariomycetidae</taxon>
        <taxon>Coniochaetales</taxon>
        <taxon>Coniochaetaceae</taxon>
        <taxon>Coniochaeta</taxon>
    </lineage>
</organism>
<reference evidence="13" key="1">
    <citation type="submission" date="2022-07" db="EMBL/GenBank/DDBJ databases">
        <title>Fungi with potential for degradation of polypropylene.</title>
        <authorList>
            <person name="Gostincar C."/>
        </authorList>
    </citation>
    <scope>NUCLEOTIDE SEQUENCE</scope>
    <source>
        <strain evidence="13">EXF-13287</strain>
    </source>
</reference>
<keyword evidence="9 10" id="KW-0472">Membrane</keyword>
<evidence type="ECO:0000256" key="1">
    <source>
        <dbReference type="ARBA" id="ARBA00004127"/>
    </source>
</evidence>
<comment type="caution">
    <text evidence="13">The sequence shown here is derived from an EMBL/GenBank/DDBJ whole genome shotgun (WGS) entry which is preliminary data.</text>
</comment>
<evidence type="ECO:0000256" key="3">
    <source>
        <dbReference type="ARBA" id="ARBA00022448"/>
    </source>
</evidence>
<comment type="subcellular location">
    <subcellularLocation>
        <location evidence="1">Endomembrane system</location>
        <topology evidence="1">Multi-pass membrane protein</topology>
    </subcellularLocation>
    <subcellularLocation>
        <location evidence="10">Vacuole membrane</location>
    </subcellularLocation>
</comment>
<dbReference type="EMBL" id="JANBVN010000013">
    <property type="protein sequence ID" value="KAJ9162252.1"/>
    <property type="molecule type" value="Genomic_DNA"/>
</dbReference>
<feature type="transmembrane region" description="Helical" evidence="10">
    <location>
        <begin position="431"/>
        <end position="451"/>
    </location>
</feature>
<protein>
    <recommendedName>
        <fullName evidence="10">Vacuolar calcium ion transporter</fullName>
    </recommendedName>
</protein>
<keyword evidence="4 10" id="KW-0109">Calcium transport</keyword>
<evidence type="ECO:0000256" key="5">
    <source>
        <dbReference type="ARBA" id="ARBA00022692"/>
    </source>
</evidence>
<feature type="transmembrane region" description="Helical" evidence="10">
    <location>
        <begin position="301"/>
        <end position="325"/>
    </location>
</feature>
<evidence type="ECO:0000313" key="13">
    <source>
        <dbReference type="EMBL" id="KAJ9162252.1"/>
    </source>
</evidence>
<dbReference type="GO" id="GO:0015369">
    <property type="term" value="F:calcium:proton antiporter activity"/>
    <property type="evidence" value="ECO:0007669"/>
    <property type="project" value="UniProtKB-UniRule"/>
</dbReference>
<dbReference type="GO" id="GO:0006874">
    <property type="term" value="P:intracellular calcium ion homeostasis"/>
    <property type="evidence" value="ECO:0007669"/>
    <property type="project" value="TreeGrafter"/>
</dbReference>
<dbReference type="GO" id="GO:0012505">
    <property type="term" value="C:endomembrane system"/>
    <property type="evidence" value="ECO:0007669"/>
    <property type="project" value="UniProtKB-SubCell"/>
</dbReference>
<keyword evidence="5 10" id="KW-0812">Transmembrane</keyword>
<feature type="transmembrane region" description="Helical" evidence="10">
    <location>
        <begin position="209"/>
        <end position="231"/>
    </location>
</feature>
<evidence type="ECO:0000256" key="2">
    <source>
        <dbReference type="ARBA" id="ARBA00008170"/>
    </source>
</evidence>
<evidence type="ECO:0000256" key="11">
    <source>
        <dbReference type="SAM" id="MobiDB-lite"/>
    </source>
</evidence>
<keyword evidence="3 10" id="KW-0813">Transport</keyword>
<gene>
    <name evidence="13" type="ORF">NKR19_g1437</name>
</gene>
<feature type="transmembrane region" description="Helical" evidence="10">
    <location>
        <begin position="175"/>
        <end position="197"/>
    </location>
</feature>
<keyword evidence="10" id="KW-0926">Vacuole</keyword>
<dbReference type="NCBIfam" id="TIGR00378">
    <property type="entry name" value="cax"/>
    <property type="match status" value="1"/>
</dbReference>
<evidence type="ECO:0000256" key="9">
    <source>
        <dbReference type="ARBA" id="ARBA00023136"/>
    </source>
</evidence>
<dbReference type="GO" id="GO:0000329">
    <property type="term" value="C:fungal-type vacuole membrane"/>
    <property type="evidence" value="ECO:0007669"/>
    <property type="project" value="TreeGrafter"/>
</dbReference>
<evidence type="ECO:0000256" key="4">
    <source>
        <dbReference type="ARBA" id="ARBA00022568"/>
    </source>
</evidence>
<dbReference type="InterPro" id="IPR044880">
    <property type="entry name" value="NCX_ion-bd_dom_sf"/>
</dbReference>
<dbReference type="InterPro" id="IPR004713">
    <property type="entry name" value="CaH_exchang"/>
</dbReference>
<feature type="region of interest" description="Disordered" evidence="11">
    <location>
        <begin position="1"/>
        <end position="33"/>
    </location>
</feature>
<comment type="similarity">
    <text evidence="2 10">Belongs to the Ca(2+):cation antiporter (CaCA) (TC 2.A.19) family.</text>
</comment>
<feature type="transmembrane region" description="Helical" evidence="10">
    <location>
        <begin position="371"/>
        <end position="395"/>
    </location>
</feature>
<feature type="transmembrane region" description="Helical" evidence="10">
    <location>
        <begin position="132"/>
        <end position="155"/>
    </location>
</feature>
<feature type="domain" description="Sodium/calcium exchanger membrane region" evidence="12">
    <location>
        <begin position="308"/>
        <end position="447"/>
    </location>
</feature>
<feature type="transmembrane region" description="Helical" evidence="10">
    <location>
        <begin position="251"/>
        <end position="269"/>
    </location>
</feature>
<keyword evidence="8 10" id="KW-0406">Ion transport</keyword>
<keyword evidence="14" id="KW-1185">Reference proteome</keyword>
<evidence type="ECO:0000256" key="7">
    <source>
        <dbReference type="ARBA" id="ARBA00022989"/>
    </source>
</evidence>
<evidence type="ECO:0000256" key="10">
    <source>
        <dbReference type="RuleBase" id="RU365028"/>
    </source>
</evidence>
<feature type="domain" description="Sodium/calcium exchanger membrane region" evidence="12">
    <location>
        <begin position="100"/>
        <end position="270"/>
    </location>
</feature>
<comment type="caution">
    <text evidence="10">Lacks conserved residue(s) required for the propagation of feature annotation.</text>
</comment>
<keyword evidence="10" id="KW-0050">Antiport</keyword>
<dbReference type="InterPro" id="IPR004837">
    <property type="entry name" value="NaCa_Exmemb"/>
</dbReference>
<comment type="function">
    <text evidence="10">Has a role in promoting intracellular calcium ion sequestration via the exchange of calcium ions for hydrogen ions across the vacuolar membrane. Involved also in manganese ion homeostasis via its uptake into the vacuole.</text>
</comment>
<accession>A0AA38SID8</accession>
<dbReference type="Proteomes" id="UP001174691">
    <property type="component" value="Unassembled WGS sequence"/>
</dbReference>
<dbReference type="InterPro" id="IPR004798">
    <property type="entry name" value="CAX-like"/>
</dbReference>
<feature type="transmembrane region" description="Helical" evidence="10">
    <location>
        <begin position="99"/>
        <end position="120"/>
    </location>
</feature>